<organism evidence="1 2">
    <name type="scientific">Bradyrhizobium diazoefficiens</name>
    <dbReference type="NCBI Taxonomy" id="1355477"/>
    <lineage>
        <taxon>Bacteria</taxon>
        <taxon>Pseudomonadati</taxon>
        <taxon>Pseudomonadota</taxon>
        <taxon>Alphaproteobacteria</taxon>
        <taxon>Hyphomicrobiales</taxon>
        <taxon>Nitrobacteraceae</taxon>
        <taxon>Bradyrhizobium</taxon>
    </lineage>
</organism>
<gene>
    <name evidence="1" type="ORF">NK6_7501</name>
</gene>
<protein>
    <submittedName>
        <fullName evidence="1">Uncharacterized protein</fullName>
    </submittedName>
</protein>
<dbReference type="Proteomes" id="UP000063308">
    <property type="component" value="Chromosome"/>
</dbReference>
<dbReference type="AlphaFoldDB" id="A0A0E4BTU9"/>
<proteinExistence type="predicted"/>
<dbReference type="EMBL" id="AP014685">
    <property type="protein sequence ID" value="BAR60652.1"/>
    <property type="molecule type" value="Genomic_DNA"/>
</dbReference>
<reference evidence="1 2" key="1">
    <citation type="submission" date="2014-11" db="EMBL/GenBank/DDBJ databases">
        <title>Symbiosis island explosion on the genome of extra-slow-growing strains of soybean bradyrhizobia with massive insertion sequences.</title>
        <authorList>
            <person name="Iida T."/>
            <person name="Minamisawa K."/>
        </authorList>
    </citation>
    <scope>NUCLEOTIDE SEQUENCE [LARGE SCALE GENOMIC DNA]</scope>
    <source>
        <strain evidence="1 2">NK6</strain>
    </source>
</reference>
<sequence length="103" mass="11399">MISLFMTFSDPSGERWIRSDEVAAVAELVGSIPGMTEGLLFTPLQQSVDHPYKADGSGPVLALQLRFPTCSYAKRRWIAAASWPAWRQVPDCQASPDCTSRIR</sequence>
<name>A0A0E4BTU9_9BRAD</name>
<dbReference type="RefSeq" id="WP_249162837.1">
    <property type="nucleotide sequence ID" value="NZ_JAFCKD010000015.1"/>
</dbReference>
<evidence type="ECO:0000313" key="1">
    <source>
        <dbReference type="EMBL" id="BAR60652.1"/>
    </source>
</evidence>
<evidence type="ECO:0000313" key="2">
    <source>
        <dbReference type="Proteomes" id="UP000063308"/>
    </source>
</evidence>
<accession>A0A0E4BTU9</accession>